<proteinExistence type="predicted"/>
<dbReference type="InterPro" id="IPR039421">
    <property type="entry name" value="Type_1_exporter"/>
</dbReference>
<evidence type="ECO:0000256" key="5">
    <source>
        <dbReference type="ARBA" id="ARBA00022989"/>
    </source>
</evidence>
<dbReference type="PROSITE" id="PS00211">
    <property type="entry name" value="ABC_TRANSPORTER_1"/>
    <property type="match status" value="1"/>
</dbReference>
<feature type="transmembrane region" description="Helical" evidence="7">
    <location>
        <begin position="153"/>
        <end position="171"/>
    </location>
</feature>
<feature type="domain" description="ABC transporter" evidence="8">
    <location>
        <begin position="335"/>
        <end position="550"/>
    </location>
</feature>
<evidence type="ECO:0000256" key="1">
    <source>
        <dbReference type="ARBA" id="ARBA00004651"/>
    </source>
</evidence>
<dbReference type="SUPFAM" id="SSF52540">
    <property type="entry name" value="P-loop containing nucleoside triphosphate hydrolases"/>
    <property type="match status" value="1"/>
</dbReference>
<dbReference type="Gene3D" id="3.40.50.300">
    <property type="entry name" value="P-loop containing nucleotide triphosphate hydrolases"/>
    <property type="match status" value="1"/>
</dbReference>
<comment type="subcellular location">
    <subcellularLocation>
        <location evidence="1">Cell membrane</location>
        <topology evidence="1">Multi-pass membrane protein</topology>
    </subcellularLocation>
</comment>
<gene>
    <name evidence="10" type="ORF">NX801_17860</name>
</gene>
<dbReference type="PANTHER" id="PTHR43394">
    <property type="entry name" value="ATP-DEPENDENT PERMEASE MDL1, MITOCHONDRIAL"/>
    <property type="match status" value="1"/>
</dbReference>
<dbReference type="InterPro" id="IPR003439">
    <property type="entry name" value="ABC_transporter-like_ATP-bd"/>
</dbReference>
<dbReference type="Pfam" id="PF00005">
    <property type="entry name" value="ABC_tran"/>
    <property type="match status" value="1"/>
</dbReference>
<evidence type="ECO:0000256" key="3">
    <source>
        <dbReference type="ARBA" id="ARBA00022741"/>
    </source>
</evidence>
<accession>A0ABT2CJB3</accession>
<dbReference type="PROSITE" id="PS50929">
    <property type="entry name" value="ABC_TM1F"/>
    <property type="match status" value="1"/>
</dbReference>
<evidence type="ECO:0000259" key="9">
    <source>
        <dbReference type="PROSITE" id="PS50929"/>
    </source>
</evidence>
<dbReference type="SMART" id="SM00382">
    <property type="entry name" value="AAA"/>
    <property type="match status" value="1"/>
</dbReference>
<keyword evidence="11" id="KW-1185">Reference proteome</keyword>
<evidence type="ECO:0000313" key="11">
    <source>
        <dbReference type="Proteomes" id="UP001431313"/>
    </source>
</evidence>
<protein>
    <submittedName>
        <fullName evidence="10">ABC transporter ATP-binding protein/permease</fullName>
    </submittedName>
</protein>
<comment type="caution">
    <text evidence="10">The sequence shown here is derived from an EMBL/GenBank/DDBJ whole genome shotgun (WGS) entry which is preliminary data.</text>
</comment>
<dbReference type="RefSeq" id="WP_258788746.1">
    <property type="nucleotide sequence ID" value="NZ_JANUGQ010000014.1"/>
</dbReference>
<reference evidence="10" key="1">
    <citation type="submission" date="2022-08" db="EMBL/GenBank/DDBJ databases">
        <authorList>
            <person name="Somphong A."/>
            <person name="Phongsopitanun W."/>
        </authorList>
    </citation>
    <scope>NUCLEOTIDE SEQUENCE</scope>
    <source>
        <strain evidence="10">LP05-1</strain>
    </source>
</reference>
<evidence type="ECO:0000256" key="7">
    <source>
        <dbReference type="SAM" id="Phobius"/>
    </source>
</evidence>
<keyword evidence="3" id="KW-0547">Nucleotide-binding</keyword>
<evidence type="ECO:0000256" key="6">
    <source>
        <dbReference type="ARBA" id="ARBA00023136"/>
    </source>
</evidence>
<dbReference type="GO" id="GO:0005524">
    <property type="term" value="F:ATP binding"/>
    <property type="evidence" value="ECO:0007669"/>
    <property type="project" value="UniProtKB-KW"/>
</dbReference>
<feature type="transmembrane region" description="Helical" evidence="7">
    <location>
        <begin position="123"/>
        <end position="147"/>
    </location>
</feature>
<dbReference type="SUPFAM" id="SSF90123">
    <property type="entry name" value="ABC transporter transmembrane region"/>
    <property type="match status" value="1"/>
</dbReference>
<dbReference type="InterPro" id="IPR003593">
    <property type="entry name" value="AAA+_ATPase"/>
</dbReference>
<dbReference type="InterPro" id="IPR011527">
    <property type="entry name" value="ABC1_TM_dom"/>
</dbReference>
<dbReference type="PROSITE" id="PS50893">
    <property type="entry name" value="ABC_TRANSPORTER_2"/>
    <property type="match status" value="1"/>
</dbReference>
<sequence>MFRRAVPFLAGHRAALGLAVLLNLAGAGLAAGVTALIGTVVDAASAGDHAALGRRVLLLLGLVAAGGVLTWLARYWLIRVGERVLAGLRERATEAVGAAPLRFLETHPRGELLRRLTGEINGLGSFAGTTLPDLVTAGLVLGATVLMLGLHSWPLTALLLVVFVPLALLVVRGFHRAAGPAFETVAEAEAAVAATFTETLPAQEQLRISGAAPRWLARFGRENDRLLAARTEAVRGELRLNRLVLLQAGCVAGLLVLGAVLVGRGALSVGAAVVFVLATRDLGARFEDLAGAIGEAKEARVRLARLLDLLRVTGAAADRVRREPGAPVPPERGALTLTGVGFAYGPGRPVLDGLTLTVASGERLVVAGPTGSGKSTLGKLLAGLYVPDRGTVAFAGHDLSGLDPARLRERIVLVPQEVVLVAGTLAENLAMVPGRPGRARIEETVGRLGLAAWVAALPDGLDTPVGTRTLSAGERQLVAVVRAALADPAVLILDEATAGVDHETAARIEEALSVTAGDRTLIVIAHRADTLGRGRRLLTLPGGRLTDVAR</sequence>
<dbReference type="InterPro" id="IPR036640">
    <property type="entry name" value="ABC1_TM_sf"/>
</dbReference>
<feature type="domain" description="ABC transmembrane type-1" evidence="9">
    <location>
        <begin position="18"/>
        <end position="298"/>
    </location>
</feature>
<dbReference type="InterPro" id="IPR027417">
    <property type="entry name" value="P-loop_NTPase"/>
</dbReference>
<dbReference type="PANTHER" id="PTHR43394:SF1">
    <property type="entry name" value="ATP-BINDING CASSETTE SUB-FAMILY B MEMBER 10, MITOCHONDRIAL"/>
    <property type="match status" value="1"/>
</dbReference>
<dbReference type="EMBL" id="JANUGQ010000014">
    <property type="protein sequence ID" value="MCS0637497.1"/>
    <property type="molecule type" value="Genomic_DNA"/>
</dbReference>
<dbReference type="CDD" id="cd07346">
    <property type="entry name" value="ABC_6TM_exporters"/>
    <property type="match status" value="1"/>
</dbReference>
<name>A0ABT2CJB3_9ACTN</name>
<keyword evidence="2 7" id="KW-0812">Transmembrane</keyword>
<evidence type="ECO:0000259" key="8">
    <source>
        <dbReference type="PROSITE" id="PS50893"/>
    </source>
</evidence>
<dbReference type="InterPro" id="IPR017871">
    <property type="entry name" value="ABC_transporter-like_CS"/>
</dbReference>
<organism evidence="10 11">
    <name type="scientific">Streptomyces pyxinae</name>
    <dbReference type="NCBI Taxonomy" id="2970734"/>
    <lineage>
        <taxon>Bacteria</taxon>
        <taxon>Bacillati</taxon>
        <taxon>Actinomycetota</taxon>
        <taxon>Actinomycetes</taxon>
        <taxon>Kitasatosporales</taxon>
        <taxon>Streptomycetaceae</taxon>
        <taxon>Streptomyces</taxon>
    </lineage>
</organism>
<feature type="transmembrane region" description="Helical" evidence="7">
    <location>
        <begin position="53"/>
        <end position="73"/>
    </location>
</feature>
<evidence type="ECO:0000313" key="10">
    <source>
        <dbReference type="EMBL" id="MCS0637497.1"/>
    </source>
</evidence>
<keyword evidence="6 7" id="KW-0472">Membrane</keyword>
<keyword evidence="5 7" id="KW-1133">Transmembrane helix</keyword>
<dbReference type="Pfam" id="PF00664">
    <property type="entry name" value="ABC_membrane"/>
    <property type="match status" value="1"/>
</dbReference>
<evidence type="ECO:0000256" key="4">
    <source>
        <dbReference type="ARBA" id="ARBA00022840"/>
    </source>
</evidence>
<dbReference type="Proteomes" id="UP001431313">
    <property type="component" value="Unassembled WGS sequence"/>
</dbReference>
<keyword evidence="4 10" id="KW-0067">ATP-binding</keyword>
<dbReference type="Gene3D" id="1.20.1560.10">
    <property type="entry name" value="ABC transporter type 1, transmembrane domain"/>
    <property type="match status" value="1"/>
</dbReference>
<feature type="transmembrane region" description="Helical" evidence="7">
    <location>
        <begin position="244"/>
        <end position="277"/>
    </location>
</feature>
<evidence type="ECO:0000256" key="2">
    <source>
        <dbReference type="ARBA" id="ARBA00022692"/>
    </source>
</evidence>